<evidence type="ECO:0000259" key="3">
    <source>
        <dbReference type="Pfam" id="PF15976"/>
    </source>
</evidence>
<dbReference type="AlphaFoldDB" id="A0A733VJ31"/>
<comment type="caution">
    <text evidence="5">The sequence shown here is derived from an EMBL/GenBank/DDBJ whole genome shotgun (WGS) entry which is preliminary data.</text>
</comment>
<proteinExistence type="predicted"/>
<feature type="chain" id="PRO_5028451920" evidence="2">
    <location>
        <begin position="25"/>
        <end position="990"/>
    </location>
</feature>
<dbReference type="Pfam" id="PF15976">
    <property type="entry name" value="CooC_C"/>
    <property type="match status" value="1"/>
</dbReference>
<evidence type="ECO:0000313" key="5">
    <source>
        <dbReference type="EMBL" id="HAE6051955.1"/>
    </source>
</evidence>
<reference evidence="5" key="1">
    <citation type="journal article" date="2018" name="Genome Biol.">
        <title>SKESA: strategic k-mer extension for scrupulous assemblies.</title>
        <authorList>
            <person name="Souvorov A."/>
            <person name="Agarwala R."/>
            <person name="Lipman D.J."/>
        </authorList>
    </citation>
    <scope>NUCLEOTIDE SEQUENCE</scope>
    <source>
        <strain evidence="5">12-2229</strain>
    </source>
</reference>
<sequence length="990" mass="110682">MIINKNYKLSFSLFFASISFSADADNKMSSHMQALYNSAPEEFRQLFVAKDKTVNIILVNGQSLTINAILSDYQIRVVSETTQKSIYEFLISNSISKKVADEIGSALTRGVDSYPCKGNKETCKVTLPEGEMFAMVIDNNSEKVRFIISEQAYIQSTGEIEYVSNYNDHLSLINSPSLYGSYFGKQWDYNLNNRTTLGLPFGHIRNELYVASKSGNPEISIPELLYDLESGPFRFLAGRSQNFNTFNSTSLLSISSLHKEGVYLLSSRNLVRRGRESYQRLYFYVPQAGAVEVWRDNTLIYSSPMEAGQQFISYEKLPAGNYSVNVKVKSGDNVLSEQYERIINTPDFQLNTGSSDFTLGIARTSTENSNIPEIELAEGDVVWRPWNPLQIGMGFTAAPGQQLLKLGGKWLVTQSLTISGVSAIFSDRNIYHSASVNWHNFNLNWSRYEAKNKELQMPVKIQNSNTQNVLSEILLGKSGYEQFTVSSHSAFGPGNGYLSLFYRQDENESGGNSNNLGYNVGYNMPFFFNSNLGINISSNIYKNTMSNGCNSKTDNLHVGINFSMPLGGGVAVQTSSSRSKGSQPVTDTSLQYNFHHGERSNGSLSVGDSFGGKNQQRKIGPSLSTCQKAFNFSGNAAVQPQSEGQHSMFATISGSQIINSDGFWLSNSAAESYLIINDNTPEVVRYNLLKKEQKDSVGRPQAQLTLKKCDKIFSNQDYFAQGGDKVIPLEKYRQWNARLQSSAYGVHNTDSNQVQGFSFPGSTLYLKTDYQPEYQIIAEIFDSRGFPMKNIECQGASCIKVERLEDGLFKVFLKGKDYFRLVSSDMLCLQETNVNLSQPLTRLYDVKCEPLHSGNGQQLLAKDYQNLKKAAASRLSRNNIKHNKVTGEISSSFDLLSDLLKEKKRYSATKHNESWRFGVFRNYDNALRLRSQLESAGLKVKFIQMQSGANAVYGTPMEELTPLQRQLINKYGAMKQPVATENSDDTVAMN</sequence>
<protein>
    <submittedName>
        <fullName evidence="5">Uncharacterized protein</fullName>
    </submittedName>
</protein>
<evidence type="ECO:0000256" key="1">
    <source>
        <dbReference type="ARBA" id="ARBA00022729"/>
    </source>
</evidence>
<gene>
    <name evidence="5" type="ORF">G4I76_003786</name>
</gene>
<reference evidence="5" key="2">
    <citation type="submission" date="2018-07" db="EMBL/GenBank/DDBJ databases">
        <authorList>
            <consortium name="NCBI Pathogen Detection Project"/>
        </authorList>
    </citation>
    <scope>NUCLEOTIDE SEQUENCE</scope>
    <source>
        <strain evidence="5">12-2229</strain>
    </source>
</reference>
<dbReference type="InterPro" id="IPR032636">
    <property type="entry name" value="Pilus_assem_E-set-like_dom"/>
</dbReference>
<dbReference type="Pfam" id="PF16967">
    <property type="entry name" value="TcfC"/>
    <property type="match status" value="1"/>
</dbReference>
<organism evidence="5">
    <name type="scientific">Salmonella enterica subsp. enterica serovar Javiana</name>
    <dbReference type="NCBI Taxonomy" id="363569"/>
    <lineage>
        <taxon>Bacteria</taxon>
        <taxon>Pseudomonadati</taxon>
        <taxon>Pseudomonadota</taxon>
        <taxon>Gammaproteobacteria</taxon>
        <taxon>Enterobacterales</taxon>
        <taxon>Enterobacteriaceae</taxon>
        <taxon>Salmonella</taxon>
    </lineage>
</organism>
<feature type="signal peptide" evidence="2">
    <location>
        <begin position="1"/>
        <end position="24"/>
    </location>
</feature>
<feature type="domain" description="Pilus assembly protein E-set like" evidence="4">
    <location>
        <begin position="279"/>
        <end position="344"/>
    </location>
</feature>
<feature type="domain" description="Pilus assembly protein C-terminal" evidence="3">
    <location>
        <begin position="759"/>
        <end position="848"/>
    </location>
</feature>
<accession>A0A733VJ31</accession>
<dbReference type="EMBL" id="DAASLT010000009">
    <property type="protein sequence ID" value="HAE6051955.1"/>
    <property type="molecule type" value="Genomic_DNA"/>
</dbReference>
<keyword evidence="1 2" id="KW-0732">Signal</keyword>
<dbReference type="InterPro" id="IPR031917">
    <property type="entry name" value="Pilus_assem_C"/>
</dbReference>
<evidence type="ECO:0000256" key="2">
    <source>
        <dbReference type="SAM" id="SignalP"/>
    </source>
</evidence>
<evidence type="ECO:0000259" key="4">
    <source>
        <dbReference type="Pfam" id="PF16967"/>
    </source>
</evidence>
<name>A0A733VJ31_SALET</name>